<dbReference type="Proteomes" id="UP000663852">
    <property type="component" value="Unassembled WGS sequence"/>
</dbReference>
<evidence type="ECO:0000259" key="1">
    <source>
        <dbReference type="PROSITE" id="PS50011"/>
    </source>
</evidence>
<dbReference type="CDD" id="cd17039">
    <property type="entry name" value="Ubl_ubiquitin_like"/>
    <property type="match status" value="1"/>
</dbReference>
<proteinExistence type="predicted"/>
<evidence type="ECO:0000313" key="3">
    <source>
        <dbReference type="EMBL" id="CAF1464176.1"/>
    </source>
</evidence>
<dbReference type="InterPro" id="IPR000719">
    <property type="entry name" value="Prot_kinase_dom"/>
</dbReference>
<dbReference type="InterPro" id="IPR000626">
    <property type="entry name" value="Ubiquitin-like_dom"/>
</dbReference>
<dbReference type="OrthoDB" id="6718656at2759"/>
<dbReference type="Gene3D" id="3.10.20.90">
    <property type="entry name" value="Phosphatidylinositol 3-kinase Catalytic Subunit, Chain A, domain 1"/>
    <property type="match status" value="1"/>
</dbReference>
<name>A0A815QLV6_ADIRI</name>
<dbReference type="Pfam" id="PF00069">
    <property type="entry name" value="Pkinase"/>
    <property type="match status" value="1"/>
</dbReference>
<organism evidence="3 5">
    <name type="scientific">Adineta ricciae</name>
    <name type="common">Rotifer</name>
    <dbReference type="NCBI Taxonomy" id="249248"/>
    <lineage>
        <taxon>Eukaryota</taxon>
        <taxon>Metazoa</taxon>
        <taxon>Spiralia</taxon>
        <taxon>Gnathifera</taxon>
        <taxon>Rotifera</taxon>
        <taxon>Eurotatoria</taxon>
        <taxon>Bdelloidea</taxon>
        <taxon>Adinetida</taxon>
        <taxon>Adinetidae</taxon>
        <taxon>Adineta</taxon>
    </lineage>
</organism>
<dbReference type="PROSITE" id="PS50053">
    <property type="entry name" value="UBIQUITIN_2"/>
    <property type="match status" value="1"/>
</dbReference>
<evidence type="ECO:0000259" key="2">
    <source>
        <dbReference type="PROSITE" id="PS50053"/>
    </source>
</evidence>
<protein>
    <recommendedName>
        <fullName evidence="6">Non-specific serine/threonine protein kinase</fullName>
    </recommendedName>
</protein>
<dbReference type="CDD" id="cd14014">
    <property type="entry name" value="STKc_PknB_like"/>
    <property type="match status" value="1"/>
</dbReference>
<dbReference type="GO" id="GO:0004674">
    <property type="term" value="F:protein serine/threonine kinase activity"/>
    <property type="evidence" value="ECO:0007669"/>
    <property type="project" value="TreeGrafter"/>
</dbReference>
<dbReference type="SUPFAM" id="SSF54236">
    <property type="entry name" value="Ubiquitin-like"/>
    <property type="match status" value="1"/>
</dbReference>
<dbReference type="AlphaFoldDB" id="A0A815QLV6"/>
<dbReference type="InterPro" id="IPR008271">
    <property type="entry name" value="Ser/Thr_kinase_AS"/>
</dbReference>
<evidence type="ECO:0000313" key="5">
    <source>
        <dbReference type="Proteomes" id="UP000663828"/>
    </source>
</evidence>
<dbReference type="Pfam" id="PF00240">
    <property type="entry name" value="ubiquitin"/>
    <property type="match status" value="1"/>
</dbReference>
<dbReference type="InterPro" id="IPR029071">
    <property type="entry name" value="Ubiquitin-like_domsf"/>
</dbReference>
<dbReference type="InterPro" id="IPR011009">
    <property type="entry name" value="Kinase-like_dom_sf"/>
</dbReference>
<comment type="caution">
    <text evidence="3">The sequence shown here is derived from an EMBL/GenBank/DDBJ whole genome shotgun (WGS) entry which is preliminary data.</text>
</comment>
<dbReference type="PROSITE" id="PS50011">
    <property type="entry name" value="PROTEIN_KINASE_DOM"/>
    <property type="match status" value="1"/>
</dbReference>
<feature type="domain" description="Ubiquitin-like" evidence="2">
    <location>
        <begin position="1"/>
        <end position="78"/>
    </location>
</feature>
<dbReference type="PANTHER" id="PTHR44329">
    <property type="entry name" value="SERINE/THREONINE-PROTEIN KINASE TNNI3K-RELATED"/>
    <property type="match status" value="1"/>
</dbReference>
<keyword evidence="5" id="KW-1185">Reference proteome</keyword>
<accession>A0A815QLV6</accession>
<dbReference type="SUPFAM" id="SSF56112">
    <property type="entry name" value="Protein kinase-like (PK-like)"/>
    <property type="match status" value="1"/>
</dbReference>
<dbReference type="Gene3D" id="1.10.510.10">
    <property type="entry name" value="Transferase(Phosphotransferase) domain 1"/>
    <property type="match status" value="1"/>
</dbReference>
<dbReference type="PANTHER" id="PTHR44329:SF214">
    <property type="entry name" value="PROTEIN KINASE DOMAIN-CONTAINING PROTEIN"/>
    <property type="match status" value="1"/>
</dbReference>
<dbReference type="Proteomes" id="UP000663828">
    <property type="component" value="Unassembled WGS sequence"/>
</dbReference>
<evidence type="ECO:0008006" key="6">
    <source>
        <dbReference type="Google" id="ProtNLM"/>
    </source>
</evidence>
<dbReference type="InterPro" id="IPR051681">
    <property type="entry name" value="Ser/Thr_Kinases-Pseudokinases"/>
</dbReference>
<dbReference type="GO" id="GO:0005524">
    <property type="term" value="F:ATP binding"/>
    <property type="evidence" value="ECO:0007669"/>
    <property type="project" value="InterPro"/>
</dbReference>
<gene>
    <name evidence="4" type="ORF">EDS130_LOCUS42503</name>
    <name evidence="3" type="ORF">XAT740_LOCUS37607</name>
</gene>
<dbReference type="SMART" id="SM00213">
    <property type="entry name" value="UBQ"/>
    <property type="match status" value="1"/>
</dbReference>
<dbReference type="PROSITE" id="PS00108">
    <property type="entry name" value="PROTEIN_KINASE_ST"/>
    <property type="match status" value="1"/>
</dbReference>
<reference evidence="3" key="1">
    <citation type="submission" date="2021-02" db="EMBL/GenBank/DDBJ databases">
        <authorList>
            <person name="Nowell W R."/>
        </authorList>
    </citation>
    <scope>NUCLEOTIDE SEQUENCE</scope>
</reference>
<sequence length="635" mass="71612">MQLFIRTSFDEKVSVFDVSTTDTILNLKHQIRQKLGIPLNKMSLTYSGKLLDENNKMISECNVQKEATLYVLYKGGGGTYCAGCILPKLIRFSANVSLKCTEPLSFDDEQLLNCLKSELNRVDQNAINIIIECVDTCGTTWDELQVDDANYFQNYAEKRRSEATDYFTGTICRMIQRYVKQNRTTQTLQNENSSVNDENVDTSVSMDPVTIEWLTFLHETRCPICFFRFTIDQSVPKTSNRLPMMVCSVSNKHIVCLDCCANLRFCPLCNGKLLQDISLSQSTIESINQTQDKLEKYCFPSQLASKIHIARNQQPIAHGAMGKLFRVKNKYAVKCALIPNATDTERALINEIAVSRPLAYFPNLVQVYGGVRLPHHGIGVVMEYIDGPTLAVALSDDSTIIRNLSIEERLKIGLGIVHGLRQLHLAKIVHRDFKPENILLVQSDHGMYIPKIADFGVSFQIAIASATSVKESGGTVGYDAPEIVIDNKSPSIASDIYSLAFTLYELLTAKRIFAGLRPTQILSRFTMRGERPQDWPNNICQHLKEIIEQSWSIEADQRATIATIICAIQKSLSPNQSSCLEMLQNATRSRKKIATVSLEDFKSFELFALNEFVKRISINDREMMQIFIEELPPSF</sequence>
<feature type="domain" description="Protein kinase" evidence="1">
    <location>
        <begin position="310"/>
        <end position="572"/>
    </location>
</feature>
<dbReference type="EMBL" id="CAJNOJ010000624">
    <property type="protein sequence ID" value="CAF1498908.1"/>
    <property type="molecule type" value="Genomic_DNA"/>
</dbReference>
<dbReference type="EMBL" id="CAJNOR010003971">
    <property type="protein sequence ID" value="CAF1464176.1"/>
    <property type="molecule type" value="Genomic_DNA"/>
</dbReference>
<evidence type="ECO:0000313" key="4">
    <source>
        <dbReference type="EMBL" id="CAF1498908.1"/>
    </source>
</evidence>